<dbReference type="Proteomes" id="UP000755104">
    <property type="component" value="Unassembled WGS sequence"/>
</dbReference>
<sequence length="136" mass="15510">MPREDDLEHLASRVIDCGYHLHRDLGPGLLETAYEALMAEMLRRAGFGVERQVAVPLRYQDVVVDNAFKIELLVEGRLVVELKSVEKLIPVHGKQVLTYLRLMNLPLGLLMNFGQGTFKEGLRRIANNYRGEIPKR</sequence>
<evidence type="ECO:0000313" key="2">
    <source>
        <dbReference type="Proteomes" id="UP000755104"/>
    </source>
</evidence>
<gene>
    <name evidence="1" type="ORF">K3174_08645</name>
</gene>
<proteinExistence type="predicted"/>
<name>A0ABS7J6P2_9SPHN</name>
<dbReference type="EMBL" id="JAIGNO010000004">
    <property type="protein sequence ID" value="MBX7482598.1"/>
    <property type="molecule type" value="Genomic_DNA"/>
</dbReference>
<organism evidence="1 2">
    <name type="scientific">Qipengyuania qiaonensis</name>
    <dbReference type="NCBI Taxonomy" id="2867240"/>
    <lineage>
        <taxon>Bacteria</taxon>
        <taxon>Pseudomonadati</taxon>
        <taxon>Pseudomonadota</taxon>
        <taxon>Alphaproteobacteria</taxon>
        <taxon>Sphingomonadales</taxon>
        <taxon>Erythrobacteraceae</taxon>
        <taxon>Qipengyuania</taxon>
    </lineage>
</organism>
<accession>A0ABS7J6P2</accession>
<reference evidence="1 2" key="1">
    <citation type="submission" date="2021-08" db="EMBL/GenBank/DDBJ databases">
        <title>Comparative Genomics Analysis of the Genus Qipengyuania Reveals Extensive Genetic Diversity and Metabolic Versatility, Including the Description of Fifteen Novel Species.</title>
        <authorList>
            <person name="Liu Y."/>
        </authorList>
    </citation>
    <scope>NUCLEOTIDE SEQUENCE [LARGE SCALE GENOMIC DNA]</scope>
    <source>
        <strain evidence="1 2">6D47A</strain>
    </source>
</reference>
<protein>
    <submittedName>
        <fullName evidence="1">GxxExxY protein</fullName>
    </submittedName>
</protein>
<evidence type="ECO:0000313" key="1">
    <source>
        <dbReference type="EMBL" id="MBX7482598.1"/>
    </source>
</evidence>
<comment type="caution">
    <text evidence="1">The sequence shown here is derived from an EMBL/GenBank/DDBJ whole genome shotgun (WGS) entry which is preliminary data.</text>
</comment>
<keyword evidence="2" id="KW-1185">Reference proteome</keyword>
<dbReference type="RefSeq" id="WP_221557855.1">
    <property type="nucleotide sequence ID" value="NZ_JAIGNO010000004.1"/>
</dbReference>
<dbReference type="InterPro" id="IPR026350">
    <property type="entry name" value="GxxExxY"/>
</dbReference>
<dbReference type="NCBIfam" id="TIGR04256">
    <property type="entry name" value="GxxExxY"/>
    <property type="match status" value="1"/>
</dbReference>
<dbReference type="Pfam" id="PF13366">
    <property type="entry name" value="PDDEXK_3"/>
    <property type="match status" value="1"/>
</dbReference>